<keyword evidence="2" id="KW-1185">Reference proteome</keyword>
<dbReference type="OrthoDB" id="327189at2"/>
<dbReference type="AlphaFoldDB" id="S3V249"/>
<proteinExistence type="predicted"/>
<name>S3V249_9LEPT</name>
<comment type="caution">
    <text evidence="1">The sequence shown here is derived from an EMBL/GenBank/DDBJ whole genome shotgun (WGS) entry which is preliminary data.</text>
</comment>
<reference evidence="1" key="1">
    <citation type="submission" date="2013-04" db="EMBL/GenBank/DDBJ databases">
        <authorList>
            <person name="Harkins D.M."/>
            <person name="Durkin A.S."/>
            <person name="Selengut J.D."/>
            <person name="Sanka R."/>
            <person name="DePew J."/>
            <person name="Purushe J."/>
            <person name="Ahmed A."/>
            <person name="van der Linden H."/>
            <person name="Goris M.G.A."/>
            <person name="Hartskeerl R.A."/>
            <person name="Vinetz J.M."/>
            <person name="Sutton G.G."/>
            <person name="Nelson W.C."/>
            <person name="Fouts D.E."/>
        </authorList>
    </citation>
    <scope>NUCLEOTIDE SEQUENCE [LARGE SCALE GENOMIC DNA]</scope>
    <source>
        <strain evidence="1">BUT 6</strain>
    </source>
</reference>
<gene>
    <name evidence="1" type="ORF">LEP1GSC058_1750</name>
</gene>
<accession>S3V249</accession>
<dbReference type="RefSeq" id="WP_016549265.1">
    <property type="nucleotide sequence ID" value="NZ_AKWZ02000009.1"/>
</dbReference>
<dbReference type="Proteomes" id="UP000014540">
    <property type="component" value="Unassembled WGS sequence"/>
</dbReference>
<evidence type="ECO:0000313" key="2">
    <source>
        <dbReference type="Proteomes" id="UP000014540"/>
    </source>
</evidence>
<dbReference type="EMBL" id="AKWZ02000009">
    <property type="protein sequence ID" value="EPG74704.1"/>
    <property type="molecule type" value="Genomic_DNA"/>
</dbReference>
<protein>
    <submittedName>
        <fullName evidence="1">Uncharacterized protein</fullName>
    </submittedName>
</protein>
<organism evidence="1 2">
    <name type="scientific">Leptospira fainei serovar Hurstbridge str. BUT 6</name>
    <dbReference type="NCBI Taxonomy" id="1193011"/>
    <lineage>
        <taxon>Bacteria</taxon>
        <taxon>Pseudomonadati</taxon>
        <taxon>Spirochaetota</taxon>
        <taxon>Spirochaetia</taxon>
        <taxon>Leptospirales</taxon>
        <taxon>Leptospiraceae</taxon>
        <taxon>Leptospira</taxon>
    </lineage>
</organism>
<sequence>MKYLKKNKALCLSRLEIFACLLLAVFFLNCGALLVTESETNKVAKNSSQTDTTLGLLGLSLSGNRPNGGTFSLANTPSGLISLTQSTYTVNYQIVAASVAASTNVTILIQKNCTALNVMDSFNFPGAAPTSNTYTVQYPQDFSNGSATISIYITNFGYIDSCNYSHTVSASNNTALPVGTGLGTATISYFNNG</sequence>
<evidence type="ECO:0000313" key="1">
    <source>
        <dbReference type="EMBL" id="EPG74704.1"/>
    </source>
</evidence>